<dbReference type="Pfam" id="PF02782">
    <property type="entry name" value="FGGY_C"/>
    <property type="match status" value="1"/>
</dbReference>
<evidence type="ECO:0000313" key="10">
    <source>
        <dbReference type="Proteomes" id="UP000007303"/>
    </source>
</evidence>
<dbReference type="GO" id="GO:0005997">
    <property type="term" value="P:xylulose metabolic process"/>
    <property type="evidence" value="ECO:0007669"/>
    <property type="project" value="UniProtKB-UniRule"/>
</dbReference>
<feature type="domain" description="Carbohydrate kinase FGGY N-terminal" evidence="7">
    <location>
        <begin position="137"/>
        <end position="288"/>
    </location>
</feature>
<dbReference type="Gene3D" id="3.30.420.40">
    <property type="match status" value="2"/>
</dbReference>
<dbReference type="HOGENOM" id="CLU_016149_8_0_1"/>
<feature type="domain" description="Carbohydrate kinase FGGY C-terminal" evidence="8">
    <location>
        <begin position="296"/>
        <end position="485"/>
    </location>
</feature>
<dbReference type="InterPro" id="IPR018485">
    <property type="entry name" value="FGGY_C"/>
</dbReference>
<keyword evidence="6" id="KW-0859">Xylose metabolism</keyword>
<dbReference type="GO" id="GO:0004856">
    <property type="term" value="F:D-xylulokinase activity"/>
    <property type="evidence" value="ECO:0007669"/>
    <property type="project" value="UniProtKB-UniRule"/>
</dbReference>
<sequence>MSDNSPLYLGFDFSTQQMKLKVVVIDENLTVVHQNNVQFDSELPEFRTHGGVHVHGDGLTVTSPVLMWVKALDLLLDRLRRAGLNFSRVRALSGAGQQHGSVFWRTGASETLKNLDPEQDLHQLLQQDCFSVLDSPVWMDSSSSQQCVQLQAAVGGAQSLAEITGSRAYERFTANQIAKMWQTRPQEYQNTERISLVSSFAASLFLGDYAAVDYSDASGMNLLDIRTRNWSQVCLEATAPHLDRLLGPPLPSTSVLGRISTYFVHRYGFSESCSVVAFTGDNPASLAGMRLHPGDLAVSLGTSDTVFMWIQQPRPATEGHIFCNPPPWPAYMALTVVTSHFKNGSLTRERIRDKCAGGSWERFSEALRDTPLGNHGNIGFYFDSMEITPPAVGVHLFGPDDSQVTSLSPQMEVRALVEGQFLSRRLHAERLGYSIMAGTRVLATGGASSNRDILQVLSDVFNAPVYTIDLSNSTCLGSAYRALHSLAAESGLSFADVVKKALEPRLAVTPDPRAQEVYEHALKRYALLEGRVLQETQNAAD</sequence>
<comment type="function">
    <text evidence="1 6">Phosphorylates D-xylulose to produce D-xylulose 5-phosphate, a molecule that may play an important role in the regulation of glucose metabolism and lipogenesis.</text>
</comment>
<dbReference type="InterPro" id="IPR000577">
    <property type="entry name" value="Carb_kinase_FGGY"/>
</dbReference>
<evidence type="ECO:0000256" key="1">
    <source>
        <dbReference type="ARBA" id="ARBA00003260"/>
    </source>
</evidence>
<dbReference type="Proteomes" id="UP000007303">
    <property type="component" value="Unassembled WGS sequence"/>
</dbReference>
<evidence type="ECO:0000256" key="5">
    <source>
        <dbReference type="ARBA" id="ARBA00022777"/>
    </source>
</evidence>
<keyword evidence="4 6" id="KW-0808">Transferase</keyword>
<dbReference type="InterPro" id="IPR042024">
    <property type="entry name" value="D-XK_euk"/>
</dbReference>
<keyword evidence="6" id="KW-0547">Nucleotide-binding</keyword>
<evidence type="ECO:0000259" key="8">
    <source>
        <dbReference type="Pfam" id="PF02782"/>
    </source>
</evidence>
<comment type="similarity">
    <text evidence="2 6">Belongs to the FGGY kinase family.</text>
</comment>
<dbReference type="AlphaFoldDB" id="H3D7P7"/>
<dbReference type="FunFam" id="3.30.420.40:FF:000118">
    <property type="entry name" value="Xylulose kinase 2"/>
    <property type="match status" value="1"/>
</dbReference>
<dbReference type="InterPro" id="IPR043129">
    <property type="entry name" value="ATPase_NBD"/>
</dbReference>
<dbReference type="CDD" id="cd07776">
    <property type="entry name" value="ASKHA_NBD_FGGY_SpXK-like"/>
    <property type="match status" value="1"/>
</dbReference>
<reference evidence="9" key="3">
    <citation type="submission" date="2025-09" db="UniProtKB">
        <authorList>
            <consortium name="Ensembl"/>
        </authorList>
    </citation>
    <scope>IDENTIFICATION</scope>
</reference>
<reference evidence="9" key="2">
    <citation type="submission" date="2025-08" db="UniProtKB">
        <authorList>
            <consortium name="Ensembl"/>
        </authorList>
    </citation>
    <scope>IDENTIFICATION</scope>
</reference>
<name>H3D7P7_TETNG</name>
<dbReference type="PANTHER" id="PTHR10196:SF57">
    <property type="entry name" value="XYLULOSE KINASE"/>
    <property type="match status" value="1"/>
</dbReference>
<dbReference type="GeneTree" id="ENSGT01000000214434"/>
<dbReference type="PIRSF" id="PIRSF000538">
    <property type="entry name" value="GlpK"/>
    <property type="match status" value="1"/>
</dbReference>
<dbReference type="GO" id="GO:0042732">
    <property type="term" value="P:D-xylose metabolic process"/>
    <property type="evidence" value="ECO:0007669"/>
    <property type="project" value="UniProtKB-UniRule"/>
</dbReference>
<dbReference type="InterPro" id="IPR018484">
    <property type="entry name" value="FGGY_N"/>
</dbReference>
<evidence type="ECO:0000256" key="2">
    <source>
        <dbReference type="ARBA" id="ARBA00009156"/>
    </source>
</evidence>
<organism evidence="9 10">
    <name type="scientific">Tetraodon nigroviridis</name>
    <name type="common">Spotted green pufferfish</name>
    <name type="synonym">Chelonodon nigroviridis</name>
    <dbReference type="NCBI Taxonomy" id="99883"/>
    <lineage>
        <taxon>Eukaryota</taxon>
        <taxon>Metazoa</taxon>
        <taxon>Chordata</taxon>
        <taxon>Craniata</taxon>
        <taxon>Vertebrata</taxon>
        <taxon>Euteleostomi</taxon>
        <taxon>Actinopterygii</taxon>
        <taxon>Neopterygii</taxon>
        <taxon>Teleostei</taxon>
        <taxon>Neoteleostei</taxon>
        <taxon>Acanthomorphata</taxon>
        <taxon>Eupercaria</taxon>
        <taxon>Tetraodontiformes</taxon>
        <taxon>Tetradontoidea</taxon>
        <taxon>Tetraodontidae</taxon>
        <taxon>Tetraodon</taxon>
    </lineage>
</organism>
<dbReference type="SUPFAM" id="SSF53067">
    <property type="entry name" value="Actin-like ATPase domain"/>
    <property type="match status" value="2"/>
</dbReference>
<proteinExistence type="inferred from homology"/>
<dbReference type="PANTHER" id="PTHR10196">
    <property type="entry name" value="SUGAR KINASE"/>
    <property type="match status" value="1"/>
</dbReference>
<evidence type="ECO:0000256" key="6">
    <source>
        <dbReference type="RuleBase" id="RU367058"/>
    </source>
</evidence>
<dbReference type="Pfam" id="PF00370">
    <property type="entry name" value="FGGY_N"/>
    <property type="match status" value="1"/>
</dbReference>
<reference evidence="10" key="1">
    <citation type="journal article" date="2004" name="Nature">
        <title>Genome duplication in the teleost fish Tetraodon nigroviridis reveals the early vertebrate proto-karyotype.</title>
        <authorList>
            <person name="Jaillon O."/>
            <person name="Aury J.-M."/>
            <person name="Brunet F."/>
            <person name="Petit J.-L."/>
            <person name="Stange-Thomann N."/>
            <person name="Mauceli E."/>
            <person name="Bouneau L."/>
            <person name="Fischer C."/>
            <person name="Ozouf-Costaz C."/>
            <person name="Bernot A."/>
            <person name="Nicaud S."/>
            <person name="Jaffe D."/>
            <person name="Fisher S."/>
            <person name="Lutfalla G."/>
            <person name="Dossat C."/>
            <person name="Segurens B."/>
            <person name="Dasilva C."/>
            <person name="Salanoubat M."/>
            <person name="Levy M."/>
            <person name="Boudet N."/>
            <person name="Castellano S."/>
            <person name="Anthouard V."/>
            <person name="Jubin C."/>
            <person name="Castelli V."/>
            <person name="Katinka M."/>
            <person name="Vacherie B."/>
            <person name="Biemont C."/>
            <person name="Skalli Z."/>
            <person name="Cattolico L."/>
            <person name="Poulain J."/>
            <person name="De Berardinis V."/>
            <person name="Cruaud C."/>
            <person name="Duprat S."/>
            <person name="Brottier P."/>
            <person name="Coutanceau J.-P."/>
            <person name="Gouzy J."/>
            <person name="Parra G."/>
            <person name="Lardier G."/>
            <person name="Chapple C."/>
            <person name="McKernan K.J."/>
            <person name="McEwan P."/>
            <person name="Bosak S."/>
            <person name="Kellis M."/>
            <person name="Volff J.-N."/>
            <person name="Guigo R."/>
            <person name="Zody M.C."/>
            <person name="Mesirov J."/>
            <person name="Lindblad-Toh K."/>
            <person name="Birren B."/>
            <person name="Nusbaum C."/>
            <person name="Kahn D."/>
            <person name="Robinson-Rechavi M."/>
            <person name="Laudet V."/>
            <person name="Schachter V."/>
            <person name="Quetier F."/>
            <person name="Saurin W."/>
            <person name="Scarpelli C."/>
            <person name="Wincker P."/>
            <person name="Lander E.S."/>
            <person name="Weissenbach J."/>
            <person name="Roest Crollius H."/>
        </authorList>
    </citation>
    <scope>NUCLEOTIDE SEQUENCE [LARGE SCALE GENOMIC DNA]</scope>
</reference>
<comment type="catalytic activity">
    <reaction evidence="6">
        <text>D-xylulose + ATP = D-xylulose 5-phosphate + ADP + H(+)</text>
        <dbReference type="Rhea" id="RHEA:10964"/>
        <dbReference type="ChEBI" id="CHEBI:15378"/>
        <dbReference type="ChEBI" id="CHEBI:17140"/>
        <dbReference type="ChEBI" id="CHEBI:30616"/>
        <dbReference type="ChEBI" id="CHEBI:57737"/>
        <dbReference type="ChEBI" id="CHEBI:456216"/>
        <dbReference type="EC" id="2.7.1.17"/>
    </reaction>
</comment>
<accession>H3D7P7</accession>
<keyword evidence="10" id="KW-1185">Reference proteome</keyword>
<dbReference type="GO" id="GO:0005524">
    <property type="term" value="F:ATP binding"/>
    <property type="evidence" value="ECO:0007669"/>
    <property type="project" value="UniProtKB-KW"/>
</dbReference>
<evidence type="ECO:0000259" key="7">
    <source>
        <dbReference type="Pfam" id="PF00370"/>
    </source>
</evidence>
<keyword evidence="6" id="KW-0119">Carbohydrate metabolism</keyword>
<dbReference type="InParanoid" id="H3D7P7"/>
<dbReference type="STRING" id="99883.ENSTNIP00000016538"/>
<evidence type="ECO:0000256" key="3">
    <source>
        <dbReference type="ARBA" id="ARBA00019263"/>
    </source>
</evidence>
<protein>
    <recommendedName>
        <fullName evidence="3 6">Xylulose kinase</fullName>
        <ecNumber evidence="6">2.7.1.17</ecNumber>
    </recommendedName>
</protein>
<dbReference type="EC" id="2.7.1.17" evidence="6"/>
<evidence type="ECO:0000256" key="4">
    <source>
        <dbReference type="ARBA" id="ARBA00022679"/>
    </source>
</evidence>
<dbReference type="GO" id="GO:0005829">
    <property type="term" value="C:cytosol"/>
    <property type="evidence" value="ECO:0007669"/>
    <property type="project" value="TreeGrafter"/>
</dbReference>
<dbReference type="Ensembl" id="ENSTNIT00000016751.1">
    <property type="protein sequence ID" value="ENSTNIP00000016538.1"/>
    <property type="gene ID" value="ENSTNIG00000013542.1"/>
</dbReference>
<keyword evidence="5 6" id="KW-0418">Kinase</keyword>
<evidence type="ECO:0000313" key="9">
    <source>
        <dbReference type="Ensembl" id="ENSTNIP00000016538.1"/>
    </source>
</evidence>
<dbReference type="OMA" id="NSCALGG"/>
<keyword evidence="6" id="KW-0067">ATP-binding</keyword>